<protein>
    <submittedName>
        <fullName evidence="1">Uncharacterized protein</fullName>
    </submittedName>
</protein>
<name>J9PQG3_9CAUD</name>
<gene>
    <name evidence="1" type="ORF">B5S_0039</name>
</gene>
<reference evidence="1 2" key="1">
    <citation type="submission" date="2011-09" db="EMBL/GenBank/DDBJ databases">
        <title>Complete Genome Sequence of Bacillus cereus Bacteriophage B5S.</title>
        <authorList>
            <person name="Lee J.-H."/>
            <person name="Shin H."/>
            <person name="Son B."/>
            <person name="Ryu S."/>
        </authorList>
    </citation>
    <scope>NUCLEOTIDE SEQUENCE [LARGE SCALE GENOMIC DNA]</scope>
</reference>
<sequence>MGNLIEKSARICDETDTYHETFVDIDLYSTGLVEISIVKEGKLVGVVNVPKEEFYKELRISGIIEEG</sequence>
<evidence type="ECO:0000313" key="1">
    <source>
        <dbReference type="EMBL" id="AEW47273.1"/>
    </source>
</evidence>
<accession>J9PQG3</accession>
<dbReference type="Proteomes" id="UP000006291">
    <property type="component" value="Segment"/>
</dbReference>
<proteinExistence type="predicted"/>
<dbReference type="EMBL" id="JN797796">
    <property type="protein sequence ID" value="AEW47273.1"/>
    <property type="molecule type" value="Genomic_DNA"/>
</dbReference>
<organism evidence="1 2">
    <name type="scientific">Bacillus phage B5S</name>
    <dbReference type="NCBI Taxonomy" id="1126949"/>
    <lineage>
        <taxon>Viruses</taxon>
        <taxon>Duplodnaviria</taxon>
        <taxon>Heunggongvirae</taxon>
        <taxon>Uroviricota</taxon>
        <taxon>Caudoviricetes</taxon>
        <taxon>Herelleviridae</taxon>
        <taxon>Bastillevirinae</taxon>
        <taxon>Bequatrovirus</taxon>
        <taxon>Bequatrovirus B4</taxon>
    </lineage>
</organism>
<evidence type="ECO:0000313" key="2">
    <source>
        <dbReference type="Proteomes" id="UP000006291"/>
    </source>
</evidence>